<reference evidence="3" key="1">
    <citation type="submission" date="2006-09" db="EMBL/GenBank/DDBJ databases">
        <title>Annotation of Plasmodium falciparum Dd2.</title>
        <authorList>
            <consortium name="The Broad Institute Genome Sequencing Platform"/>
            <person name="Volkman S.K."/>
            <person name="Neafsey D.E."/>
            <person name="Dash A.P."/>
            <person name="Chitnis C.E."/>
            <person name="Hartl D.L."/>
            <person name="Young S.K."/>
            <person name="Zeng Q."/>
            <person name="Koehrsen M."/>
            <person name="Alvarado L."/>
            <person name="Berlin A."/>
            <person name="Borenstein D."/>
            <person name="Chapman S.B."/>
            <person name="Chen Z."/>
            <person name="Engels R."/>
            <person name="Freedman E."/>
            <person name="Gellesch M."/>
            <person name="Goldberg J."/>
            <person name="Griggs A."/>
            <person name="Gujja S."/>
            <person name="Heilman E.R."/>
            <person name="Heiman D.I."/>
            <person name="Howarth C."/>
            <person name="Jen D."/>
            <person name="Larson L."/>
            <person name="Mehta T."/>
            <person name="Neiman D."/>
            <person name="Park D."/>
            <person name="Pearson M."/>
            <person name="Roberts A."/>
            <person name="Saif S."/>
            <person name="Shea T."/>
            <person name="Shenoy N."/>
            <person name="Sisk P."/>
            <person name="Stolte C."/>
            <person name="Sykes S."/>
            <person name="Walk T."/>
            <person name="White J."/>
            <person name="Yandava C."/>
            <person name="Haas B."/>
            <person name="Henn M.R."/>
            <person name="Nusbaum C."/>
            <person name="Birren B."/>
        </authorList>
    </citation>
    <scope>NUCLEOTIDE SEQUENCE [LARGE SCALE GENOMIC DNA]</scope>
</reference>
<gene>
    <name evidence="2" type="ORF">PFDG_00591</name>
</gene>
<dbReference type="KEGG" id="pfd:PFDG_00591"/>
<evidence type="ECO:0000256" key="1">
    <source>
        <dbReference type="SAM" id="Phobius"/>
    </source>
</evidence>
<protein>
    <recommendedName>
        <fullName evidence="4">Rifin</fullName>
    </recommendedName>
</protein>
<reference evidence="3" key="2">
    <citation type="submission" date="2006-09" db="EMBL/GenBank/DDBJ databases">
        <title>The genome sequence of Plasmodium falciparum Dd2.</title>
        <authorList>
            <consortium name="The Broad Institute Genome Sequencing Platform"/>
            <person name="Birren B."/>
            <person name="Lander E."/>
            <person name="Galagan J."/>
            <person name="Nusbaum C."/>
            <person name="Devon K."/>
            <person name="Henn M."/>
            <person name="Jaffe D."/>
            <person name="Butler J."/>
            <person name="Alvarez P."/>
            <person name="Gnerre S."/>
            <person name="Grabherr M."/>
            <person name="Kleber M."/>
            <person name="Mauceli E."/>
            <person name="Brockman W."/>
            <person name="MacCallum I.A."/>
            <person name="Rounsley S."/>
            <person name="Young S."/>
            <person name="LaButti K."/>
            <person name="Pushparaj V."/>
            <person name="DeCaprio D."/>
            <person name="Crawford M."/>
            <person name="Koehrsen M."/>
            <person name="Engels R."/>
            <person name="Montgomery P."/>
            <person name="Pearson M."/>
            <person name="Howarth C."/>
            <person name="Larson L."/>
            <person name="Luoma S."/>
            <person name="White J."/>
            <person name="Kodira C."/>
            <person name="Zeng Q."/>
            <person name="O'Leary S."/>
            <person name="Yandava C."/>
            <person name="Alvarado L."/>
            <person name="Wirth D."/>
            <person name="Volkman S."/>
            <person name="Hartl D."/>
        </authorList>
    </citation>
    <scope>NUCLEOTIDE SEQUENCE [LARGE SCALE GENOMIC DNA]</scope>
</reference>
<accession>A0A0L7LXM5</accession>
<sequence length="221" mass="24332">MNDKRQKYKIEKQIAEHFSALETNIITKVIPTCYCLGGVAPNIGLLGGTGIYGWKIAALAAAKEEAISEGLTAASKTGIDYGIKYIITELKNQLGLYYIGSSPVDKFVTAQALKNPTLLIESDYFIGKKLIDTSIRNIVGNAKGGADTLTAHVTTDTIVKFTDTKTAVAQAFSITYNTAIIASLVAIWIIVLVMVMIYSILRYRRKRKMKKNLQYINLLKE</sequence>
<keyword evidence="1" id="KW-0812">Transmembrane</keyword>
<dbReference type="InterPro" id="IPR006373">
    <property type="entry name" value="VSA_Rifin"/>
</dbReference>
<keyword evidence="1" id="KW-1133">Transmembrane helix</keyword>
<evidence type="ECO:0000313" key="2">
    <source>
        <dbReference type="EMBL" id="KOB85347.1"/>
    </source>
</evidence>
<proteinExistence type="predicted"/>
<evidence type="ECO:0000313" key="3">
    <source>
        <dbReference type="Proteomes" id="UP000054282"/>
    </source>
</evidence>
<organism evidence="2 3">
    <name type="scientific">Plasmodium falciparum (isolate Dd2)</name>
    <dbReference type="NCBI Taxonomy" id="57267"/>
    <lineage>
        <taxon>Eukaryota</taxon>
        <taxon>Sar</taxon>
        <taxon>Alveolata</taxon>
        <taxon>Apicomplexa</taxon>
        <taxon>Aconoidasida</taxon>
        <taxon>Haemosporida</taxon>
        <taxon>Plasmodiidae</taxon>
        <taxon>Plasmodium</taxon>
        <taxon>Plasmodium (Laverania)</taxon>
    </lineage>
</organism>
<dbReference type="Proteomes" id="UP000054282">
    <property type="component" value="Unassembled WGS sequence"/>
</dbReference>
<evidence type="ECO:0008006" key="4">
    <source>
        <dbReference type="Google" id="ProtNLM"/>
    </source>
</evidence>
<dbReference type="Pfam" id="PF02009">
    <property type="entry name" value="RIFIN"/>
    <property type="match status" value="2"/>
</dbReference>
<dbReference type="EMBL" id="DS016123">
    <property type="protein sequence ID" value="KOB85347.1"/>
    <property type="molecule type" value="Genomic_DNA"/>
</dbReference>
<feature type="transmembrane region" description="Helical" evidence="1">
    <location>
        <begin position="179"/>
        <end position="201"/>
    </location>
</feature>
<keyword evidence="1" id="KW-0472">Membrane</keyword>
<dbReference type="AlphaFoldDB" id="A0A0L7LXM5"/>
<name>A0A0L7LXM5_PLAF4</name>